<dbReference type="SUPFAM" id="SSF50974">
    <property type="entry name" value="Nitrous oxide reductase, N-terminal domain"/>
    <property type="match status" value="1"/>
</dbReference>
<name>A0ABS3Y4R0_9ACTN</name>
<protein>
    <submittedName>
        <fullName evidence="3">Lactonase family protein</fullName>
    </submittedName>
</protein>
<comment type="caution">
    <text evidence="3">The sequence shown here is derived from an EMBL/GenBank/DDBJ whole genome shotgun (WGS) entry which is preliminary data.</text>
</comment>
<dbReference type="PANTHER" id="PTHR30344:SF1">
    <property type="entry name" value="6-PHOSPHOGLUCONOLACTONASE"/>
    <property type="match status" value="1"/>
</dbReference>
<organism evidence="3 4">
    <name type="scientific">Streptomyces smyrnaeus</name>
    <dbReference type="NCBI Taxonomy" id="1387713"/>
    <lineage>
        <taxon>Bacteria</taxon>
        <taxon>Bacillati</taxon>
        <taxon>Actinomycetota</taxon>
        <taxon>Actinomycetes</taxon>
        <taxon>Kitasatosporales</taxon>
        <taxon>Streptomycetaceae</taxon>
        <taxon>Streptomyces</taxon>
    </lineage>
</organism>
<comment type="similarity">
    <text evidence="1">Belongs to the cycloisomerase 2 family.</text>
</comment>
<keyword evidence="4" id="KW-1185">Reference proteome</keyword>
<dbReference type="InterPro" id="IPR050282">
    <property type="entry name" value="Cycloisomerase_2"/>
</dbReference>
<dbReference type="GeneID" id="96262652"/>
<evidence type="ECO:0000313" key="4">
    <source>
        <dbReference type="Proteomes" id="UP000721954"/>
    </source>
</evidence>
<sequence>MADGTERRPRAYIGSFTSAGGRGITTAVLDPRTGALTAQHHTEDAVADPSFLALGPGGGVLYAVSETDRGGAAAFSLSDLHAFHGNHGAHASRDADAGPFPVPLDGTVPVDGSGPTHLAVTGDALYTANYTSGSVTALPLRPDGGPGTGAHTHQHHGRGPVEERQEGPHAHAVVPDPSGRWLLSTDLGTDSVWIYDLRGAPTGLRLHREVPLRAGTGPRHLAFAPEGTGAGQQATARRVYVINELDSTLTTCRWDADRGELEPLGETRVVPQERAAVANHPSALVVSPDGRFAWAANRGDDSVAVLDLTSAPLPELLTTVPCGGHWPRDLALDPPGGRLYAANERSGDVTWFEIDPEDGTPLQRGSLPAPAASCVVFA</sequence>
<dbReference type="InterPro" id="IPR019405">
    <property type="entry name" value="Lactonase_7-beta_prop"/>
</dbReference>
<accession>A0ABS3Y4R0</accession>
<proteinExistence type="inferred from homology"/>
<dbReference type="Proteomes" id="UP000721954">
    <property type="component" value="Unassembled WGS sequence"/>
</dbReference>
<reference evidence="3 4" key="1">
    <citation type="submission" date="2021-02" db="EMBL/GenBank/DDBJ databases">
        <title>Streptomyces spirodelae sp. nov., isolated from duckweed.</title>
        <authorList>
            <person name="Saimee Y."/>
            <person name="Duangmal K."/>
        </authorList>
    </citation>
    <scope>NUCLEOTIDE SEQUENCE [LARGE SCALE GENOMIC DNA]</scope>
    <source>
        <strain evidence="3 4">DSM 42105</strain>
    </source>
</reference>
<evidence type="ECO:0000313" key="3">
    <source>
        <dbReference type="EMBL" id="MBO8202281.1"/>
    </source>
</evidence>
<dbReference type="RefSeq" id="WP_209213835.1">
    <property type="nucleotide sequence ID" value="NZ_JAFFZM010000022.1"/>
</dbReference>
<gene>
    <name evidence="3" type="ORF">JW613_28935</name>
</gene>
<evidence type="ECO:0000256" key="1">
    <source>
        <dbReference type="ARBA" id="ARBA00005564"/>
    </source>
</evidence>
<dbReference type="Pfam" id="PF10282">
    <property type="entry name" value="Lactonase"/>
    <property type="match status" value="1"/>
</dbReference>
<feature type="region of interest" description="Disordered" evidence="2">
    <location>
        <begin position="141"/>
        <end position="172"/>
    </location>
</feature>
<dbReference type="EMBL" id="JAFFZM010000022">
    <property type="protein sequence ID" value="MBO8202281.1"/>
    <property type="molecule type" value="Genomic_DNA"/>
</dbReference>
<dbReference type="Gene3D" id="2.130.10.10">
    <property type="entry name" value="YVTN repeat-like/Quinoprotein amine dehydrogenase"/>
    <property type="match status" value="1"/>
</dbReference>
<evidence type="ECO:0000256" key="2">
    <source>
        <dbReference type="SAM" id="MobiDB-lite"/>
    </source>
</evidence>
<dbReference type="PANTHER" id="PTHR30344">
    <property type="entry name" value="6-PHOSPHOGLUCONOLACTONASE-RELATED"/>
    <property type="match status" value="1"/>
</dbReference>
<dbReference type="InterPro" id="IPR011045">
    <property type="entry name" value="N2O_reductase_N"/>
</dbReference>
<feature type="compositionally biased region" description="Basic and acidic residues" evidence="2">
    <location>
        <begin position="159"/>
        <end position="169"/>
    </location>
</feature>
<dbReference type="InterPro" id="IPR015943">
    <property type="entry name" value="WD40/YVTN_repeat-like_dom_sf"/>
</dbReference>